<reference evidence="1" key="1">
    <citation type="submission" date="2022-03" db="EMBL/GenBank/DDBJ databases">
        <authorList>
            <person name="Martin H S."/>
        </authorList>
    </citation>
    <scope>NUCLEOTIDE SEQUENCE</scope>
</reference>
<gene>
    <name evidence="1" type="ORF">IPOD504_LOCUS797</name>
</gene>
<protein>
    <submittedName>
        <fullName evidence="1">Uncharacterized protein</fullName>
    </submittedName>
</protein>
<keyword evidence="2" id="KW-1185">Reference proteome</keyword>
<proteinExistence type="predicted"/>
<evidence type="ECO:0000313" key="2">
    <source>
        <dbReference type="Proteomes" id="UP000837857"/>
    </source>
</evidence>
<evidence type="ECO:0000313" key="1">
    <source>
        <dbReference type="EMBL" id="CAH2035991.1"/>
    </source>
</evidence>
<feature type="non-terminal residue" evidence="1">
    <location>
        <position position="300"/>
    </location>
</feature>
<sequence length="300" mass="33153">MGQHFHRPLQLHMTSVKNEKMDISPFACSVRLEVPGPAAAQWRKKRTQRHSNRPINENTIIILSERPRSDDGTGTDAALCASGVSSSRIKKMDSNDATRDRFKPVGETADWRSYIVGQRFFCTEYSKRVCKFHKSLNLQSSFVTQIFMTFPLIAEHENRDLSIGIHRDSEPGGRACGVTVERPVTKLRRAVLLEASIYPEHLRREATSRPSAPVAFLPGEKVLFVGIAAVPAWKYYSSDLYNGLGVGGAGSAGVGGDAIGGRERQGGRRVVLRPTEGTPRHSWLGPRCVRIASVPAKTFI</sequence>
<name>A0ABN8HRM5_9NEOP</name>
<organism evidence="1 2">
    <name type="scientific">Iphiclides podalirius</name>
    <name type="common">scarce swallowtail</name>
    <dbReference type="NCBI Taxonomy" id="110791"/>
    <lineage>
        <taxon>Eukaryota</taxon>
        <taxon>Metazoa</taxon>
        <taxon>Ecdysozoa</taxon>
        <taxon>Arthropoda</taxon>
        <taxon>Hexapoda</taxon>
        <taxon>Insecta</taxon>
        <taxon>Pterygota</taxon>
        <taxon>Neoptera</taxon>
        <taxon>Endopterygota</taxon>
        <taxon>Lepidoptera</taxon>
        <taxon>Glossata</taxon>
        <taxon>Ditrysia</taxon>
        <taxon>Papilionoidea</taxon>
        <taxon>Papilionidae</taxon>
        <taxon>Papilioninae</taxon>
        <taxon>Iphiclides</taxon>
    </lineage>
</organism>
<dbReference type="Proteomes" id="UP000837857">
    <property type="component" value="Chromosome 1"/>
</dbReference>
<accession>A0ABN8HRM5</accession>
<dbReference type="EMBL" id="OW152813">
    <property type="protein sequence ID" value="CAH2035991.1"/>
    <property type="molecule type" value="Genomic_DNA"/>
</dbReference>